<keyword evidence="7" id="KW-1185">Reference proteome</keyword>
<evidence type="ECO:0000313" key="7">
    <source>
        <dbReference type="Proteomes" id="UP001480595"/>
    </source>
</evidence>
<dbReference type="EMBL" id="JAQQWL010000006">
    <property type="protein sequence ID" value="KAK8070068.1"/>
    <property type="molecule type" value="Genomic_DNA"/>
</dbReference>
<dbReference type="InterPro" id="IPR029036">
    <property type="entry name" value="P5CR_dimer"/>
</dbReference>
<evidence type="ECO:0000256" key="1">
    <source>
        <dbReference type="ARBA" id="ARBA00005525"/>
    </source>
</evidence>
<keyword evidence="3" id="KW-0560">Oxidoreductase</keyword>
<evidence type="ECO:0000313" key="6">
    <source>
        <dbReference type="EMBL" id="KAK8070068.1"/>
    </source>
</evidence>
<evidence type="ECO:0000259" key="4">
    <source>
        <dbReference type="Pfam" id="PF03807"/>
    </source>
</evidence>
<dbReference type="SUPFAM" id="SSF48179">
    <property type="entry name" value="6-phosphogluconate dehydrogenase C-terminal domain-like"/>
    <property type="match status" value="1"/>
</dbReference>
<dbReference type="Gene3D" id="1.10.3730.10">
    <property type="entry name" value="ProC C-terminal domain-like"/>
    <property type="match status" value="1"/>
</dbReference>
<dbReference type="Gene3D" id="3.40.50.720">
    <property type="entry name" value="NAD(P)-binding Rossmann-like Domain"/>
    <property type="match status" value="1"/>
</dbReference>
<dbReference type="InterPro" id="IPR028939">
    <property type="entry name" value="P5C_Rdtase_cat_N"/>
</dbReference>
<dbReference type="RefSeq" id="XP_066717362.1">
    <property type="nucleotide sequence ID" value="XM_066858093.1"/>
</dbReference>
<comment type="caution">
    <text evidence="6">The sequence shown here is derived from an EMBL/GenBank/DDBJ whole genome shotgun (WGS) entry which is preliminary data.</text>
</comment>
<gene>
    <name evidence="6" type="ORF">PG994_006684</name>
</gene>
<dbReference type="Proteomes" id="UP001480595">
    <property type="component" value="Unassembled WGS sequence"/>
</dbReference>
<dbReference type="Pfam" id="PF14748">
    <property type="entry name" value="P5CR_dimer"/>
    <property type="match status" value="1"/>
</dbReference>
<dbReference type="InterPro" id="IPR036291">
    <property type="entry name" value="NAD(P)-bd_dom_sf"/>
</dbReference>
<dbReference type="InterPro" id="IPR000304">
    <property type="entry name" value="Pyrroline-COOH_reductase"/>
</dbReference>
<dbReference type="GeneID" id="92091156"/>
<proteinExistence type="inferred from homology"/>
<dbReference type="HAMAP" id="MF_01925">
    <property type="entry name" value="P5C_reductase"/>
    <property type="match status" value="1"/>
</dbReference>
<feature type="domain" description="Pyrroline-5-carboxylate reductase dimerisation" evidence="5">
    <location>
        <begin position="236"/>
        <end position="338"/>
    </location>
</feature>
<accession>A0ABR1VJN1</accession>
<dbReference type="InterPro" id="IPR008927">
    <property type="entry name" value="6-PGluconate_DH-like_C_sf"/>
</dbReference>
<dbReference type="Pfam" id="PF03807">
    <property type="entry name" value="F420_oxidored"/>
    <property type="match status" value="1"/>
</dbReference>
<reference evidence="6 7" key="1">
    <citation type="submission" date="2023-01" db="EMBL/GenBank/DDBJ databases">
        <title>Analysis of 21 Apiospora genomes using comparative genomics revels a genus with tremendous synthesis potential of carbohydrate active enzymes and secondary metabolites.</title>
        <authorList>
            <person name="Sorensen T."/>
        </authorList>
    </citation>
    <scope>NUCLEOTIDE SEQUENCE [LARGE SCALE GENOMIC DNA]</scope>
    <source>
        <strain evidence="6 7">CBS 135458</strain>
    </source>
</reference>
<dbReference type="PANTHER" id="PTHR11645:SF0">
    <property type="entry name" value="PYRROLINE-5-CARBOXYLATE REDUCTASE 3"/>
    <property type="match status" value="1"/>
</dbReference>
<evidence type="ECO:0000259" key="5">
    <source>
        <dbReference type="Pfam" id="PF14748"/>
    </source>
</evidence>
<sequence>MTGGLEPTMAIIGCGSLGSVILQRVLELSDEQLGARDVGDSRGMLLLPTRFLACVRTPESASRLKDRFAVYVVVDDSTATKQQQKRSVEVICGAGRNVEAVRQSTVVLLGCQPSQVADVVAEEGMVDALRGKLVLNICAGITDAVLWGLICRRSSSSSSSSSPSPSSNGAAAAVAADRRIRREDYYFVHAMPNAASLVGQSESIVNPRPANFPERYNVLTDWILGAIGHVTELPRELMAVGTVTAGCAVGFLAPVLQGIAAGAGAGAAGLDRDVALRMAAQAVKGAAELVLAQGKTPDDLVREVATPGGCTARGLQVLADKGRTGNVAMAFEAAVKEAVARIFELEASSNGVDSTA</sequence>
<name>A0ABR1VJN1_9PEZI</name>
<protein>
    <submittedName>
        <fullName evidence="6">Pyrroline-5-carboxylate reductase</fullName>
    </submittedName>
</protein>
<dbReference type="PANTHER" id="PTHR11645">
    <property type="entry name" value="PYRROLINE-5-CARBOXYLATE REDUCTASE"/>
    <property type="match status" value="1"/>
</dbReference>
<feature type="domain" description="Pyrroline-5-carboxylate reductase catalytic N-terminal" evidence="4">
    <location>
        <begin position="9"/>
        <end position="140"/>
    </location>
</feature>
<comment type="similarity">
    <text evidence="1">Belongs to the pyrroline-5-carboxylate reductase family.</text>
</comment>
<organism evidence="6 7">
    <name type="scientific">Apiospora phragmitis</name>
    <dbReference type="NCBI Taxonomy" id="2905665"/>
    <lineage>
        <taxon>Eukaryota</taxon>
        <taxon>Fungi</taxon>
        <taxon>Dikarya</taxon>
        <taxon>Ascomycota</taxon>
        <taxon>Pezizomycotina</taxon>
        <taxon>Sordariomycetes</taxon>
        <taxon>Xylariomycetidae</taxon>
        <taxon>Amphisphaeriales</taxon>
        <taxon>Apiosporaceae</taxon>
        <taxon>Apiospora</taxon>
    </lineage>
</organism>
<evidence type="ECO:0000256" key="3">
    <source>
        <dbReference type="ARBA" id="ARBA00023002"/>
    </source>
</evidence>
<evidence type="ECO:0000256" key="2">
    <source>
        <dbReference type="ARBA" id="ARBA00022857"/>
    </source>
</evidence>
<keyword evidence="2" id="KW-0521">NADP</keyword>
<dbReference type="SUPFAM" id="SSF51735">
    <property type="entry name" value="NAD(P)-binding Rossmann-fold domains"/>
    <property type="match status" value="1"/>
</dbReference>